<evidence type="ECO:0000256" key="2">
    <source>
        <dbReference type="SAM" id="Phobius"/>
    </source>
</evidence>
<dbReference type="EMBL" id="BLAL01000059">
    <property type="protein sequence ID" value="GES82040.1"/>
    <property type="molecule type" value="Genomic_DNA"/>
</dbReference>
<keyword evidence="2" id="KW-0472">Membrane</keyword>
<dbReference type="Proteomes" id="UP000615446">
    <property type="component" value="Unassembled WGS sequence"/>
</dbReference>
<keyword evidence="6" id="KW-1185">Reference proteome</keyword>
<evidence type="ECO:0000256" key="1">
    <source>
        <dbReference type="SAM" id="MobiDB-lite"/>
    </source>
</evidence>
<evidence type="ECO:0000256" key="3">
    <source>
        <dbReference type="SAM" id="SignalP"/>
    </source>
</evidence>
<evidence type="ECO:0000313" key="4">
    <source>
        <dbReference type="EMBL" id="GBB95474.1"/>
    </source>
</evidence>
<organism evidence="4 6">
    <name type="scientific">Rhizophagus clarus</name>
    <dbReference type="NCBI Taxonomy" id="94130"/>
    <lineage>
        <taxon>Eukaryota</taxon>
        <taxon>Fungi</taxon>
        <taxon>Fungi incertae sedis</taxon>
        <taxon>Mucoromycota</taxon>
        <taxon>Glomeromycotina</taxon>
        <taxon>Glomeromycetes</taxon>
        <taxon>Glomerales</taxon>
        <taxon>Glomeraceae</taxon>
        <taxon>Rhizophagus</taxon>
    </lineage>
</organism>
<dbReference type="STRING" id="94130.A0A2Z6RC10"/>
<accession>A0A2Z6RC10</accession>
<feature type="region of interest" description="Disordered" evidence="1">
    <location>
        <begin position="145"/>
        <end position="191"/>
    </location>
</feature>
<keyword evidence="2" id="KW-0812">Transmembrane</keyword>
<feature type="compositionally biased region" description="Low complexity" evidence="1">
    <location>
        <begin position="145"/>
        <end position="161"/>
    </location>
</feature>
<keyword evidence="2" id="KW-1133">Transmembrane helix</keyword>
<feature type="signal peptide" evidence="3">
    <location>
        <begin position="1"/>
        <end position="24"/>
    </location>
</feature>
<dbReference type="EMBL" id="BEXD01001713">
    <property type="protein sequence ID" value="GBB95474.1"/>
    <property type="molecule type" value="Genomic_DNA"/>
</dbReference>
<protein>
    <submittedName>
        <fullName evidence="4">Uncharacterized protein</fullName>
    </submittedName>
</protein>
<comment type="caution">
    <text evidence="4">The sequence shown here is derived from an EMBL/GenBank/DDBJ whole genome shotgun (WGS) entry which is preliminary data.</text>
</comment>
<reference evidence="5" key="2">
    <citation type="submission" date="2019-10" db="EMBL/GenBank/DDBJ databases">
        <title>Conservation and host-specific expression of non-tandemly repeated heterogenous ribosome RNA gene in arbuscular mycorrhizal fungi.</title>
        <authorList>
            <person name="Maeda T."/>
            <person name="Kobayashi Y."/>
            <person name="Nakagawa T."/>
            <person name="Ezawa T."/>
            <person name="Yamaguchi K."/>
            <person name="Bino T."/>
            <person name="Nishimoto Y."/>
            <person name="Shigenobu S."/>
            <person name="Kawaguchi M."/>
        </authorList>
    </citation>
    <scope>NUCLEOTIDE SEQUENCE</scope>
    <source>
        <strain evidence="5">HR1</strain>
    </source>
</reference>
<keyword evidence="3" id="KW-0732">Signal</keyword>
<name>A0A2Z6RC10_9GLOM</name>
<feature type="chain" id="PRO_5033340505" evidence="3">
    <location>
        <begin position="25"/>
        <end position="271"/>
    </location>
</feature>
<dbReference type="Proteomes" id="UP000247702">
    <property type="component" value="Unassembled WGS sequence"/>
</dbReference>
<gene>
    <name evidence="5" type="ORF">RCL2_000926900</name>
    <name evidence="4" type="ORF">RclHR1_02540028</name>
</gene>
<dbReference type="AlphaFoldDB" id="A0A2Z6RC10"/>
<feature type="compositionally biased region" description="Polar residues" evidence="1">
    <location>
        <begin position="170"/>
        <end position="191"/>
    </location>
</feature>
<sequence length="271" mass="29800">MKKLLILIFITLIILLQFINEANSIQVPKDISLAPPPAGGASLVEGTAPSPAPAIPPSTKVNTFFAPIPAFTTFTTGKLSPTEPSLLPAVNFFPSNNVKSTSDIVASIVGGVISNLILNFIICLCYFLMRIYKNKKVTSEATIATPETNNNENGNNISNPGVTKDELYNGPTSNHGQEFIPNSLNHNNQQGTTRELGNNFVDNEIIQNIRQTMTQNISFNIDENIIDRMKQDILQDIKQELKQNIRTKVMTSFVRDDIVKESSSSSSKNYI</sequence>
<evidence type="ECO:0000313" key="5">
    <source>
        <dbReference type="EMBL" id="GES82040.1"/>
    </source>
</evidence>
<feature type="transmembrane region" description="Helical" evidence="2">
    <location>
        <begin position="104"/>
        <end position="129"/>
    </location>
</feature>
<reference evidence="4 6" key="1">
    <citation type="submission" date="2017-11" db="EMBL/GenBank/DDBJ databases">
        <title>The genome of Rhizophagus clarus HR1 reveals common genetic basis of auxotrophy among arbuscular mycorrhizal fungi.</title>
        <authorList>
            <person name="Kobayashi Y."/>
        </authorList>
    </citation>
    <scope>NUCLEOTIDE SEQUENCE [LARGE SCALE GENOMIC DNA]</scope>
    <source>
        <strain evidence="4 6">HR1</strain>
    </source>
</reference>
<dbReference type="OrthoDB" id="2378338at2759"/>
<evidence type="ECO:0000313" key="6">
    <source>
        <dbReference type="Proteomes" id="UP000247702"/>
    </source>
</evidence>
<proteinExistence type="predicted"/>